<evidence type="ECO:0000256" key="1">
    <source>
        <dbReference type="SAM" id="SignalP"/>
    </source>
</evidence>
<protein>
    <recommendedName>
        <fullName evidence="4">DUF4136 domain-containing protein</fullName>
    </recommendedName>
</protein>
<dbReference type="AlphaFoldDB" id="A0A444GS15"/>
<dbReference type="OrthoDB" id="1151160at2"/>
<organism evidence="2 3">
    <name type="scientific">Flavobacterium cerinum</name>
    <dbReference type="NCBI Taxonomy" id="2502784"/>
    <lineage>
        <taxon>Bacteria</taxon>
        <taxon>Pseudomonadati</taxon>
        <taxon>Bacteroidota</taxon>
        <taxon>Flavobacteriia</taxon>
        <taxon>Flavobacteriales</taxon>
        <taxon>Flavobacteriaceae</taxon>
        <taxon>Flavobacterium</taxon>
    </lineage>
</organism>
<name>A0A444GS15_9FLAO</name>
<feature type="chain" id="PRO_5019117854" description="DUF4136 domain-containing protein" evidence="1">
    <location>
        <begin position="19"/>
        <end position="201"/>
    </location>
</feature>
<sequence length="201" mass="22768">MKKIVLLALLFASTLSFAQDIDVKKGDFKFLSGQKELNVEFTYDNVKLLKENLTNAEYVSERVADLNKKSKGNGDAWKKRWDASPQMIWNPKFIELLSKYYGNEKNVTVQEGLNDAKYTLIVDVVWLYPGWDAAVMKQPAKVSTVLRFVETANRSNVLLEIETDKAPGDQWGSNFSNESRIGEGFAKTAKSIAKMMVKKTK</sequence>
<proteinExistence type="predicted"/>
<keyword evidence="1" id="KW-0732">Signal</keyword>
<dbReference type="EMBL" id="SBII01000011">
    <property type="protein sequence ID" value="RWW93729.1"/>
    <property type="molecule type" value="Genomic_DNA"/>
</dbReference>
<feature type="signal peptide" evidence="1">
    <location>
        <begin position="1"/>
        <end position="18"/>
    </location>
</feature>
<reference evidence="2 3" key="1">
    <citation type="submission" date="2019-01" db="EMBL/GenBank/DDBJ databases">
        <title>Flavobacterium sp. nov.,isolated from freshwater.</title>
        <authorList>
            <person name="Zhang R."/>
            <person name="Du Z.-J."/>
        </authorList>
    </citation>
    <scope>NUCLEOTIDE SEQUENCE [LARGE SCALE GENOMIC DNA]</scope>
    <source>
        <strain evidence="2 3">1E403</strain>
    </source>
</reference>
<evidence type="ECO:0000313" key="2">
    <source>
        <dbReference type="EMBL" id="RWW93729.1"/>
    </source>
</evidence>
<evidence type="ECO:0008006" key="4">
    <source>
        <dbReference type="Google" id="ProtNLM"/>
    </source>
</evidence>
<gene>
    <name evidence="2" type="ORF">EPI11_14430</name>
</gene>
<accession>A0A444GS15</accession>
<dbReference type="Proteomes" id="UP000287527">
    <property type="component" value="Unassembled WGS sequence"/>
</dbReference>
<keyword evidence="3" id="KW-1185">Reference proteome</keyword>
<dbReference type="RefSeq" id="WP_128390687.1">
    <property type="nucleotide sequence ID" value="NZ_SBII01000011.1"/>
</dbReference>
<evidence type="ECO:0000313" key="3">
    <source>
        <dbReference type="Proteomes" id="UP000287527"/>
    </source>
</evidence>
<comment type="caution">
    <text evidence="2">The sequence shown here is derived from an EMBL/GenBank/DDBJ whole genome shotgun (WGS) entry which is preliminary data.</text>
</comment>